<dbReference type="Gene3D" id="3.10.129.10">
    <property type="entry name" value="Hotdog Thioesterase"/>
    <property type="match status" value="1"/>
</dbReference>
<dbReference type="PANTHER" id="PTHR31793">
    <property type="entry name" value="4-HYDROXYBENZOYL-COA THIOESTERASE FAMILY MEMBER"/>
    <property type="match status" value="1"/>
</dbReference>
<dbReference type="EMBL" id="JAAOMA010000010">
    <property type="protein sequence ID" value="NHR05395.1"/>
    <property type="molecule type" value="Genomic_DNA"/>
</dbReference>
<proteinExistence type="inferred from homology"/>
<dbReference type="CDD" id="cd00586">
    <property type="entry name" value="4HBT"/>
    <property type="match status" value="1"/>
</dbReference>
<dbReference type="Pfam" id="PF13279">
    <property type="entry name" value="4HBT_2"/>
    <property type="match status" value="1"/>
</dbReference>
<dbReference type="InterPro" id="IPR050563">
    <property type="entry name" value="4-hydroxybenzoyl-CoA_TE"/>
</dbReference>
<keyword evidence="4" id="KW-1185">Reference proteome</keyword>
<evidence type="ECO:0000313" key="3">
    <source>
        <dbReference type="EMBL" id="NHR05395.1"/>
    </source>
</evidence>
<evidence type="ECO:0000256" key="2">
    <source>
        <dbReference type="ARBA" id="ARBA00022801"/>
    </source>
</evidence>
<dbReference type="RefSeq" id="WP_081547037.1">
    <property type="nucleotide sequence ID" value="NZ_JAAOMA010000010.1"/>
</dbReference>
<accession>A0ABX0L0Z0</accession>
<dbReference type="PANTHER" id="PTHR31793:SF27">
    <property type="entry name" value="NOVEL THIOESTERASE SUPERFAMILY DOMAIN AND SAPOSIN A-TYPE DOMAIN CONTAINING PROTEIN (0610012H03RIK)"/>
    <property type="match status" value="1"/>
</dbReference>
<evidence type="ECO:0000313" key="4">
    <source>
        <dbReference type="Proteomes" id="UP001515641"/>
    </source>
</evidence>
<evidence type="ECO:0000256" key="1">
    <source>
        <dbReference type="ARBA" id="ARBA00005953"/>
    </source>
</evidence>
<organism evidence="3 4">
    <name type="scientific">Chromobacterium fluminis</name>
    <dbReference type="NCBI Taxonomy" id="3044269"/>
    <lineage>
        <taxon>Bacteria</taxon>
        <taxon>Pseudomonadati</taxon>
        <taxon>Pseudomonadota</taxon>
        <taxon>Betaproteobacteria</taxon>
        <taxon>Neisseriales</taxon>
        <taxon>Chromobacteriaceae</taxon>
        <taxon>Chromobacterium</taxon>
    </lineage>
</organism>
<dbReference type="Proteomes" id="UP001515641">
    <property type="component" value="Unassembled WGS sequence"/>
</dbReference>
<dbReference type="SUPFAM" id="SSF54637">
    <property type="entry name" value="Thioesterase/thiol ester dehydrase-isomerase"/>
    <property type="match status" value="1"/>
</dbReference>
<gene>
    <name evidence="3" type="ORF">HA052_09290</name>
</gene>
<reference evidence="3 4" key="1">
    <citation type="submission" date="2020-03" db="EMBL/GenBank/DDBJ databases">
        <title>Draft genome sequence of environmentally isolated cultures.</title>
        <authorList>
            <person name="Wilson H.S."/>
            <person name="De Leon M.E."/>
        </authorList>
    </citation>
    <scope>NUCLEOTIDE SEQUENCE [LARGE SCALE GENOMIC DNA]</scope>
    <source>
        <strain evidence="3 4">HSC-31F16</strain>
    </source>
</reference>
<protein>
    <submittedName>
        <fullName evidence="3">Thioesterase</fullName>
    </submittedName>
</protein>
<keyword evidence="2" id="KW-0378">Hydrolase</keyword>
<dbReference type="InterPro" id="IPR029069">
    <property type="entry name" value="HotDog_dom_sf"/>
</dbReference>
<comment type="caution">
    <text evidence="3">The sequence shown here is derived from an EMBL/GenBank/DDBJ whole genome shotgun (WGS) entry which is preliminary data.</text>
</comment>
<sequence>MPRIQIVLPERFAFETRVDIRIGDINYAGHLGNDAVLRLAQEARLRFLQSLGYPHELSIEGLGVVVADTAILYRAEAFHGEVLRFALAVDDVGARGFDLLYQASNDKTGKEVARLKTGLVFFDYASRKPAAMPPAFLERLGVTSE</sequence>
<name>A0ABX0L0Z0_9NEIS</name>
<comment type="similarity">
    <text evidence="1">Belongs to the 4-hydroxybenzoyl-CoA thioesterase family.</text>
</comment>